<keyword evidence="3" id="KW-1185">Reference proteome</keyword>
<proteinExistence type="predicted"/>
<protein>
    <submittedName>
        <fullName evidence="2">Mediator of RNA polymerase II transcription subunit 32</fullName>
    </submittedName>
</protein>
<dbReference type="InterPro" id="IPR033244">
    <property type="entry name" value="MED32"/>
</dbReference>
<dbReference type="GO" id="GO:0048364">
    <property type="term" value="P:root development"/>
    <property type="evidence" value="ECO:0007669"/>
    <property type="project" value="InterPro"/>
</dbReference>
<evidence type="ECO:0000313" key="2">
    <source>
        <dbReference type="EMBL" id="KAJ6849170.1"/>
    </source>
</evidence>
<dbReference type="PANTHER" id="PTHR35989">
    <property type="entry name" value="MEDIATOR OF RNA POLYMERASE II TRANSCRIPTION SUBUNIT 32"/>
    <property type="match status" value="1"/>
</dbReference>
<dbReference type="GO" id="GO:0006355">
    <property type="term" value="P:regulation of DNA-templated transcription"/>
    <property type="evidence" value="ECO:0007669"/>
    <property type="project" value="InterPro"/>
</dbReference>
<dbReference type="GO" id="GO:0009631">
    <property type="term" value="P:cold acclimation"/>
    <property type="evidence" value="ECO:0007669"/>
    <property type="project" value="InterPro"/>
</dbReference>
<comment type="caution">
    <text evidence="2">The sequence shown here is derived from an EMBL/GenBank/DDBJ whole genome shotgun (WGS) entry which is preliminary data.</text>
</comment>
<dbReference type="EMBL" id="JANAVB010003721">
    <property type="protein sequence ID" value="KAJ6849170.1"/>
    <property type="molecule type" value="Genomic_DNA"/>
</dbReference>
<dbReference type="AlphaFoldDB" id="A0AAX6I780"/>
<dbReference type="PANTHER" id="PTHR35989:SF1">
    <property type="entry name" value="MEDIATOR OF RNA POLYMERASE II TRANSCRIPTION SUBUNIT 32"/>
    <property type="match status" value="1"/>
</dbReference>
<evidence type="ECO:0000256" key="1">
    <source>
        <dbReference type="SAM" id="MobiDB-lite"/>
    </source>
</evidence>
<dbReference type="Proteomes" id="UP001140949">
    <property type="component" value="Unassembled WGS sequence"/>
</dbReference>
<feature type="region of interest" description="Disordered" evidence="1">
    <location>
        <begin position="56"/>
        <end position="108"/>
    </location>
</feature>
<organism evidence="2 3">
    <name type="scientific">Iris pallida</name>
    <name type="common">Sweet iris</name>
    <dbReference type="NCBI Taxonomy" id="29817"/>
    <lineage>
        <taxon>Eukaryota</taxon>
        <taxon>Viridiplantae</taxon>
        <taxon>Streptophyta</taxon>
        <taxon>Embryophyta</taxon>
        <taxon>Tracheophyta</taxon>
        <taxon>Spermatophyta</taxon>
        <taxon>Magnoliopsida</taxon>
        <taxon>Liliopsida</taxon>
        <taxon>Asparagales</taxon>
        <taxon>Iridaceae</taxon>
        <taxon>Iridoideae</taxon>
        <taxon>Irideae</taxon>
        <taxon>Iris</taxon>
    </lineage>
</organism>
<feature type="compositionally biased region" description="Low complexity" evidence="1">
    <location>
        <begin position="60"/>
        <end position="77"/>
    </location>
</feature>
<reference evidence="2" key="2">
    <citation type="submission" date="2023-04" db="EMBL/GenBank/DDBJ databases">
        <authorList>
            <person name="Bruccoleri R.E."/>
            <person name="Oakeley E.J."/>
            <person name="Faust A.-M."/>
            <person name="Dessus-Babus S."/>
            <person name="Altorfer M."/>
            <person name="Burckhardt D."/>
            <person name="Oertli M."/>
            <person name="Naumann U."/>
            <person name="Petersen F."/>
            <person name="Wong J."/>
        </authorList>
    </citation>
    <scope>NUCLEOTIDE SEQUENCE</scope>
    <source>
        <strain evidence="2">GSM-AAB239-AS_SAM_17_03QT</strain>
        <tissue evidence="2">Leaf</tissue>
    </source>
</reference>
<feature type="compositionally biased region" description="Pro residues" evidence="1">
    <location>
        <begin position="78"/>
        <end position="94"/>
    </location>
</feature>
<name>A0AAX6I780_IRIPA</name>
<evidence type="ECO:0000313" key="3">
    <source>
        <dbReference type="Proteomes" id="UP001140949"/>
    </source>
</evidence>
<gene>
    <name evidence="2" type="ORF">M6B38_270985</name>
</gene>
<accession>A0AAX6I780</accession>
<sequence>MESIADSLSNSYQDFVAAAAGVLEAKEQSNGQKNSATDAALESFKQCWELFKVSCDQPRSSSSPSSSASAPSLVTRPPARPPPPPDPDQAPGPTTPAYRPSAPCVWSR</sequence>
<reference evidence="2" key="1">
    <citation type="journal article" date="2023" name="GigaByte">
        <title>Genome assembly of the bearded iris, Iris pallida Lam.</title>
        <authorList>
            <person name="Bruccoleri R.E."/>
            <person name="Oakeley E.J."/>
            <person name="Faust A.M.E."/>
            <person name="Altorfer M."/>
            <person name="Dessus-Babus S."/>
            <person name="Burckhardt D."/>
            <person name="Oertli M."/>
            <person name="Naumann U."/>
            <person name="Petersen F."/>
            <person name="Wong J."/>
        </authorList>
    </citation>
    <scope>NUCLEOTIDE SEQUENCE</scope>
    <source>
        <strain evidence="2">GSM-AAB239-AS_SAM_17_03QT</strain>
    </source>
</reference>
<dbReference type="GO" id="GO:0010150">
    <property type="term" value="P:leaf senescence"/>
    <property type="evidence" value="ECO:0007669"/>
    <property type="project" value="InterPro"/>
</dbReference>
<dbReference type="GO" id="GO:0016592">
    <property type="term" value="C:mediator complex"/>
    <property type="evidence" value="ECO:0007669"/>
    <property type="project" value="InterPro"/>
</dbReference>